<evidence type="ECO:0000313" key="2">
    <source>
        <dbReference type="EMBL" id="KAJ1186131.1"/>
    </source>
</evidence>
<evidence type="ECO:0000256" key="1">
    <source>
        <dbReference type="SAM" id="MobiDB-lite"/>
    </source>
</evidence>
<dbReference type="AlphaFoldDB" id="A0AAV7UCU7"/>
<organism evidence="2 3">
    <name type="scientific">Pleurodeles waltl</name>
    <name type="common">Iberian ribbed newt</name>
    <dbReference type="NCBI Taxonomy" id="8319"/>
    <lineage>
        <taxon>Eukaryota</taxon>
        <taxon>Metazoa</taxon>
        <taxon>Chordata</taxon>
        <taxon>Craniata</taxon>
        <taxon>Vertebrata</taxon>
        <taxon>Euteleostomi</taxon>
        <taxon>Amphibia</taxon>
        <taxon>Batrachia</taxon>
        <taxon>Caudata</taxon>
        <taxon>Salamandroidea</taxon>
        <taxon>Salamandridae</taxon>
        <taxon>Pleurodelinae</taxon>
        <taxon>Pleurodeles</taxon>
    </lineage>
</organism>
<reference evidence="2" key="1">
    <citation type="journal article" date="2022" name="bioRxiv">
        <title>Sequencing and chromosome-scale assembly of the giantPleurodeles waltlgenome.</title>
        <authorList>
            <person name="Brown T."/>
            <person name="Elewa A."/>
            <person name="Iarovenko S."/>
            <person name="Subramanian E."/>
            <person name="Araus A.J."/>
            <person name="Petzold A."/>
            <person name="Susuki M."/>
            <person name="Suzuki K.-i.T."/>
            <person name="Hayashi T."/>
            <person name="Toyoda A."/>
            <person name="Oliveira C."/>
            <person name="Osipova E."/>
            <person name="Leigh N.D."/>
            <person name="Simon A."/>
            <person name="Yun M.H."/>
        </authorList>
    </citation>
    <scope>NUCLEOTIDE SEQUENCE</scope>
    <source>
        <strain evidence="2">20211129_DDA</strain>
        <tissue evidence="2">Liver</tissue>
    </source>
</reference>
<feature type="region of interest" description="Disordered" evidence="1">
    <location>
        <begin position="16"/>
        <end position="75"/>
    </location>
</feature>
<keyword evidence="3" id="KW-1185">Reference proteome</keyword>
<protein>
    <submittedName>
        <fullName evidence="2">Uncharacterized protein</fullName>
    </submittedName>
</protein>
<evidence type="ECO:0000313" key="3">
    <source>
        <dbReference type="Proteomes" id="UP001066276"/>
    </source>
</evidence>
<sequence>MRSSGRAGAAEKALLYGILPPAPAAPPARAQTDGRRGDENDGAAGGCRRGEPPGPACLRPPLPPDPDQDPARALGRCGPLPRLVVVLSQWEQQQPRASRFRRIDGAISFVGTK</sequence>
<gene>
    <name evidence="2" type="ORF">NDU88_002914</name>
</gene>
<feature type="compositionally biased region" description="Pro residues" evidence="1">
    <location>
        <begin position="52"/>
        <end position="65"/>
    </location>
</feature>
<dbReference type="Proteomes" id="UP001066276">
    <property type="component" value="Chromosome 3_1"/>
</dbReference>
<dbReference type="EMBL" id="JANPWB010000005">
    <property type="protein sequence ID" value="KAJ1186131.1"/>
    <property type="molecule type" value="Genomic_DNA"/>
</dbReference>
<proteinExistence type="predicted"/>
<accession>A0AAV7UCU7</accession>
<comment type="caution">
    <text evidence="2">The sequence shown here is derived from an EMBL/GenBank/DDBJ whole genome shotgun (WGS) entry which is preliminary data.</text>
</comment>
<name>A0AAV7UCU7_PLEWA</name>